<evidence type="ECO:0000313" key="5">
    <source>
        <dbReference type="EMBL" id="MBI6563161.1"/>
    </source>
</evidence>
<name>A0ABS0UC57_9PSED</name>
<dbReference type="InterPro" id="IPR041040">
    <property type="entry name" value="3HCDH_RFF"/>
</dbReference>
<gene>
    <name evidence="5" type="primary">paaC</name>
    <name evidence="5" type="ORF">YA0852_03390</name>
</gene>
<dbReference type="PANTHER" id="PTHR48075">
    <property type="entry name" value="3-HYDROXYACYL-COA DEHYDROGENASE FAMILY PROTEIN"/>
    <property type="match status" value="1"/>
</dbReference>
<dbReference type="Proteomes" id="UP000648914">
    <property type="component" value="Unassembled WGS sequence"/>
</dbReference>
<dbReference type="NCBIfam" id="NF006124">
    <property type="entry name" value="PRK08268.1"/>
    <property type="match status" value="1"/>
</dbReference>
<dbReference type="InterPro" id="IPR008927">
    <property type="entry name" value="6-PGluconate_DH-like_C_sf"/>
</dbReference>
<feature type="domain" description="3-hydroxyacyl-CoA dehydrogenase NAD binding" evidence="3">
    <location>
        <begin position="9"/>
        <end position="187"/>
    </location>
</feature>
<sequence>MNALPSTAQVAVIGAGAMGAGIAQVAAQGGHPVLLFDVREGAASRARENIVGALSRLVEKGRLTAETAEQIGNAISVVDSLDAMADVDLVIEAIVEDLDAKRAVFCQLETLLRPDAIMTTNTSSVSITSIAAPLRHPERFAGMHFFNPAPLMALVEVVSGLATSTQTREVLLATAEAWGKKPVRAKSTPGFIVNRVARSFYAEGLRVLEEGVADVPTIDALIREGGGFRMGPFELMDLIGHDVNSAVTRSVFDAYSQDPRFKPSLIQQELVAAGRLGRKSGRGFYDYAQGAVRPEPATGVAGNAPKRILVAGDLGVAEPLLDSFAAVGIEIERVPGEGVIHLDTITLAFTDGRSATLRAAQESLIDLVLFDLVLDFGQPSRIGLAKADQTSDQALQDVVALFQQACWKVSVIDDAPALVVMRTVVMLANEGADTVLQGVASPADIDQAMRYGTNYPRGPLAWADAIGGTQVLQVLSNLQHHYGEDRYRPSSLLRRCALTQRKLLQARSH</sequence>
<dbReference type="Gene3D" id="1.10.1040.50">
    <property type="match status" value="1"/>
</dbReference>
<dbReference type="SUPFAM" id="SSF48179">
    <property type="entry name" value="6-phosphogluconate dehydrogenase C-terminal domain-like"/>
    <property type="match status" value="2"/>
</dbReference>
<dbReference type="SUPFAM" id="SSF51735">
    <property type="entry name" value="NAD(P)-binding Rossmann-fold domains"/>
    <property type="match status" value="1"/>
</dbReference>
<dbReference type="NCBIfam" id="TIGR02279">
    <property type="entry name" value="PaaC-3OHAcCoADH"/>
    <property type="match status" value="1"/>
</dbReference>
<evidence type="ECO:0000259" key="4">
    <source>
        <dbReference type="Pfam" id="PF18321"/>
    </source>
</evidence>
<evidence type="ECO:0000259" key="2">
    <source>
        <dbReference type="Pfam" id="PF00725"/>
    </source>
</evidence>
<dbReference type="EMBL" id="JAEILG010000006">
    <property type="protein sequence ID" value="MBI6563161.1"/>
    <property type="molecule type" value="Genomic_DNA"/>
</dbReference>
<feature type="domain" description="3-hydroxyacyl-CoA dehydrogenase C-terminal" evidence="2">
    <location>
        <begin position="419"/>
        <end position="500"/>
    </location>
</feature>
<reference evidence="5 6" key="1">
    <citation type="submission" date="2020-12" db="EMBL/GenBank/DDBJ databases">
        <title>Comparative genomic insights into the epidemiology and virulence of plant pathogenic Pseudomonads from Turkey.</title>
        <authorList>
            <person name="Dillon M."/>
            <person name="Ruiz-Bedoya T."/>
            <person name="Bendalovic-Torma C."/>
            <person name="Guttman K.M."/>
            <person name="Kwak H."/>
            <person name="Middleton M.A."/>
            <person name="Wang P.W."/>
            <person name="Horuz S."/>
            <person name="Aysan Y."/>
            <person name="Guttman D.S."/>
        </authorList>
    </citation>
    <scope>NUCLEOTIDE SEQUENCE [LARGE SCALE GENOMIC DNA]</scope>
    <source>
        <strain evidence="5 6">S5_IA_2b</strain>
    </source>
</reference>
<keyword evidence="1" id="KW-0560">Oxidoreductase</keyword>
<dbReference type="Pfam" id="PF18321">
    <property type="entry name" value="3HCDH_RFF"/>
    <property type="match status" value="1"/>
</dbReference>
<dbReference type="Gene3D" id="3.40.50.720">
    <property type="entry name" value="NAD(P)-binding Rossmann-like Domain"/>
    <property type="match status" value="1"/>
</dbReference>
<dbReference type="InterPro" id="IPR006108">
    <property type="entry name" value="3HC_DH_C"/>
</dbReference>
<keyword evidence="6" id="KW-1185">Reference proteome</keyword>
<comment type="caution">
    <text evidence="5">The sequence shown here is derived from an EMBL/GenBank/DDBJ whole genome shotgun (WGS) entry which is preliminary data.</text>
</comment>
<feature type="domain" description="3-hydroxybutyryl-CoA dehydrogenase reduced Rossmann-fold" evidence="4">
    <location>
        <begin position="347"/>
        <end position="416"/>
    </location>
</feature>
<proteinExistence type="predicted"/>
<dbReference type="InterPro" id="IPR006176">
    <property type="entry name" value="3-OHacyl-CoA_DH_NAD-bd"/>
</dbReference>
<evidence type="ECO:0000256" key="1">
    <source>
        <dbReference type="ARBA" id="ARBA00023002"/>
    </source>
</evidence>
<accession>A0ABS0UC57</accession>
<dbReference type="InterPro" id="IPR011967">
    <property type="entry name" value="3-OHacyl-CoA_DH_PaaH"/>
</dbReference>
<dbReference type="Pfam" id="PF02737">
    <property type="entry name" value="3HCDH_N"/>
    <property type="match status" value="1"/>
</dbReference>
<dbReference type="Pfam" id="PF00725">
    <property type="entry name" value="3HCDH"/>
    <property type="match status" value="2"/>
</dbReference>
<dbReference type="InterPro" id="IPR036291">
    <property type="entry name" value="NAD(P)-bd_dom_sf"/>
</dbReference>
<evidence type="ECO:0000313" key="6">
    <source>
        <dbReference type="Proteomes" id="UP000648914"/>
    </source>
</evidence>
<organism evidence="5 6">
    <name type="scientific">Pseudomonas synxantha</name>
    <dbReference type="NCBI Taxonomy" id="47883"/>
    <lineage>
        <taxon>Bacteria</taxon>
        <taxon>Pseudomonadati</taxon>
        <taxon>Pseudomonadota</taxon>
        <taxon>Gammaproteobacteria</taxon>
        <taxon>Pseudomonadales</taxon>
        <taxon>Pseudomonadaceae</taxon>
        <taxon>Pseudomonas</taxon>
    </lineage>
</organism>
<evidence type="ECO:0000259" key="3">
    <source>
        <dbReference type="Pfam" id="PF02737"/>
    </source>
</evidence>
<feature type="domain" description="3-hydroxyacyl-CoA dehydrogenase C-terminal" evidence="2">
    <location>
        <begin position="190"/>
        <end position="287"/>
    </location>
</feature>
<protein>
    <submittedName>
        <fullName evidence="5">3-hydroxyacyl-CoA dehydrogenase PaaC</fullName>
    </submittedName>
</protein>
<dbReference type="PANTHER" id="PTHR48075:SF5">
    <property type="entry name" value="3-HYDROXYBUTYRYL-COA DEHYDROGENASE"/>
    <property type="match status" value="1"/>
</dbReference>
<dbReference type="RefSeq" id="WP_198721231.1">
    <property type="nucleotide sequence ID" value="NZ_JAEIKU010000168.1"/>
</dbReference>